<feature type="transmembrane region" description="Helical" evidence="1">
    <location>
        <begin position="71"/>
        <end position="91"/>
    </location>
</feature>
<dbReference type="Proteomes" id="UP000251558">
    <property type="component" value="Unassembled WGS sequence"/>
</dbReference>
<keyword evidence="1" id="KW-0472">Membrane</keyword>
<dbReference type="OrthoDB" id="9809543at2"/>
<feature type="transmembrane region" description="Helical" evidence="1">
    <location>
        <begin position="168"/>
        <end position="196"/>
    </location>
</feature>
<evidence type="ECO:0000313" key="2">
    <source>
        <dbReference type="EMBL" id="RAZ90497.1"/>
    </source>
</evidence>
<proteinExistence type="predicted"/>
<sequence>MAGFHVMADARGMHVQPTVRHITTSDLWDALRLGAEDFWAKPSHYVFLCLIYPIVGLILTRWTSGSSAIQLVYPLMSGFALIGPFAAIGLYEISRRRELGMSNRWHHALDVRHSPALPSIAVIGILLFALFLLWLFTAQSIYTSLFGAEPPASVGAFLRDVLTTSKGWALILLGNAAGFIFAVIVLATTVVAFPLLLDRDVGAVSAIETSARAVMANPLTMALWGLTVAVLLVLGSIPLFAGLAVVMPVLGHATWHLYRKVVEPEQIRPVRRPM</sequence>
<gene>
    <name evidence="2" type="ORF">DPM33_13370</name>
</gene>
<accession>A0A330I0I0</accession>
<keyword evidence="1" id="KW-0812">Transmembrane</keyword>
<dbReference type="EMBL" id="QMBP01000005">
    <property type="protein sequence ID" value="RAZ90497.1"/>
    <property type="molecule type" value="Genomic_DNA"/>
</dbReference>
<reference evidence="3" key="1">
    <citation type="submission" date="2018-06" db="EMBL/GenBank/DDBJ databases">
        <authorList>
            <person name="Helene L.C."/>
            <person name="Dall'Agnol R."/>
            <person name="Delamuta J.R."/>
            <person name="Hungria M."/>
        </authorList>
    </citation>
    <scope>NUCLEOTIDE SEQUENCE [LARGE SCALE GENOMIC DNA]</scope>
    <source>
        <strain evidence="3">AC99b</strain>
    </source>
</reference>
<reference evidence="2 3" key="2">
    <citation type="submission" date="2018-07" db="EMBL/GenBank/DDBJ databases">
        <title>Diversity of Mesorhizobium strains in Brazil.</title>
        <authorList>
            <person name="Helene L.C.F."/>
            <person name="Dall'Agnol R."/>
            <person name="Delamuta J.R.M."/>
            <person name="Hungria M."/>
        </authorList>
    </citation>
    <scope>NUCLEOTIDE SEQUENCE [LARGE SCALE GENOMIC DNA]</scope>
    <source>
        <strain evidence="2 3">AC99b</strain>
    </source>
</reference>
<evidence type="ECO:0000256" key="1">
    <source>
        <dbReference type="SAM" id="Phobius"/>
    </source>
</evidence>
<name>A0A330I0I0_9HYPH</name>
<comment type="caution">
    <text evidence="2">The sequence shown here is derived from an EMBL/GenBank/DDBJ whole genome shotgun (WGS) entry which is preliminary data.</text>
</comment>
<feature type="transmembrane region" description="Helical" evidence="1">
    <location>
        <begin position="42"/>
        <end position="59"/>
    </location>
</feature>
<feature type="transmembrane region" description="Helical" evidence="1">
    <location>
        <begin position="222"/>
        <end position="250"/>
    </location>
</feature>
<dbReference type="AlphaFoldDB" id="A0A330I0I0"/>
<evidence type="ECO:0008006" key="4">
    <source>
        <dbReference type="Google" id="ProtNLM"/>
    </source>
</evidence>
<dbReference type="Pfam" id="PF09955">
    <property type="entry name" value="DUF2189"/>
    <property type="match status" value="1"/>
</dbReference>
<feature type="transmembrane region" description="Helical" evidence="1">
    <location>
        <begin position="116"/>
        <end position="136"/>
    </location>
</feature>
<organism evidence="2 3">
    <name type="scientific">Mesorhizobium hawassense</name>
    <dbReference type="NCBI Taxonomy" id="1209954"/>
    <lineage>
        <taxon>Bacteria</taxon>
        <taxon>Pseudomonadati</taxon>
        <taxon>Pseudomonadota</taxon>
        <taxon>Alphaproteobacteria</taxon>
        <taxon>Hyphomicrobiales</taxon>
        <taxon>Phyllobacteriaceae</taxon>
        <taxon>Mesorhizobium</taxon>
    </lineage>
</organism>
<dbReference type="InterPro" id="IPR018692">
    <property type="entry name" value="DUF2189"/>
</dbReference>
<keyword evidence="1" id="KW-1133">Transmembrane helix</keyword>
<protein>
    <recommendedName>
        <fullName evidence="4">DUF2189 domain-containing protein</fullName>
    </recommendedName>
</protein>
<evidence type="ECO:0000313" key="3">
    <source>
        <dbReference type="Proteomes" id="UP000251558"/>
    </source>
</evidence>
<keyword evidence="3" id="KW-1185">Reference proteome</keyword>
<dbReference type="RefSeq" id="WP_112097901.1">
    <property type="nucleotide sequence ID" value="NZ_QMBP01000005.1"/>
</dbReference>